<evidence type="ECO:0000259" key="6">
    <source>
        <dbReference type="PROSITE" id="PS51141"/>
    </source>
</evidence>
<dbReference type="AlphaFoldDB" id="A0A978UMS3"/>
<organism evidence="7 8">
    <name type="scientific">Ziziphus jujuba var. spinosa</name>
    <dbReference type="NCBI Taxonomy" id="714518"/>
    <lineage>
        <taxon>Eukaryota</taxon>
        <taxon>Viridiplantae</taxon>
        <taxon>Streptophyta</taxon>
        <taxon>Embryophyta</taxon>
        <taxon>Tracheophyta</taxon>
        <taxon>Spermatophyta</taxon>
        <taxon>Magnoliopsida</taxon>
        <taxon>eudicotyledons</taxon>
        <taxon>Gunneridae</taxon>
        <taxon>Pentapetalae</taxon>
        <taxon>rosids</taxon>
        <taxon>fabids</taxon>
        <taxon>Rosales</taxon>
        <taxon>Rhamnaceae</taxon>
        <taxon>Paliureae</taxon>
        <taxon>Ziziphus</taxon>
    </lineage>
</organism>
<evidence type="ECO:0000256" key="1">
    <source>
        <dbReference type="ARBA" id="ARBA00022723"/>
    </source>
</evidence>
<evidence type="ECO:0000313" key="8">
    <source>
        <dbReference type="Proteomes" id="UP000813462"/>
    </source>
</evidence>
<evidence type="ECO:0000256" key="2">
    <source>
        <dbReference type="ARBA" id="ARBA00022771"/>
    </source>
</evidence>
<feature type="domain" description="SBP-type" evidence="6">
    <location>
        <begin position="169"/>
        <end position="257"/>
    </location>
</feature>
<dbReference type="Pfam" id="PF03110">
    <property type="entry name" value="SBP"/>
    <property type="match status" value="1"/>
</dbReference>
<feature type="compositionally biased region" description="Basic and acidic residues" evidence="5">
    <location>
        <begin position="136"/>
        <end position="146"/>
    </location>
</feature>
<dbReference type="PROSITE" id="PS51141">
    <property type="entry name" value="ZF_SBP"/>
    <property type="match status" value="1"/>
</dbReference>
<dbReference type="PANTHER" id="PTHR31251">
    <property type="entry name" value="SQUAMOSA PROMOTER-BINDING-LIKE PROTEIN 4"/>
    <property type="match status" value="1"/>
</dbReference>
<dbReference type="InterPro" id="IPR036893">
    <property type="entry name" value="SBP_sf"/>
</dbReference>
<accession>A0A978UMS3</accession>
<keyword evidence="1" id="KW-0479">Metal-binding</keyword>
<dbReference type="Proteomes" id="UP000813462">
    <property type="component" value="Unassembled WGS sequence"/>
</dbReference>
<protein>
    <recommendedName>
        <fullName evidence="6">SBP-type domain-containing protein</fullName>
    </recommendedName>
</protein>
<evidence type="ECO:0000256" key="4">
    <source>
        <dbReference type="PROSITE-ProRule" id="PRU00470"/>
    </source>
</evidence>
<comment type="caution">
    <text evidence="7">The sequence shown here is derived from an EMBL/GenBank/DDBJ whole genome shotgun (WGS) entry which is preliminary data.</text>
</comment>
<evidence type="ECO:0000256" key="5">
    <source>
        <dbReference type="SAM" id="MobiDB-lite"/>
    </source>
</evidence>
<name>A0A978UMS3_ZIZJJ</name>
<dbReference type="PANTHER" id="PTHR31251:SF102">
    <property type="entry name" value="SBP-TYPE DOMAIN-CONTAINING PROTEIN"/>
    <property type="match status" value="1"/>
</dbReference>
<feature type="region of interest" description="Disordered" evidence="5">
    <location>
        <begin position="136"/>
        <end position="165"/>
    </location>
</feature>
<dbReference type="GO" id="GO:0008270">
    <property type="term" value="F:zinc ion binding"/>
    <property type="evidence" value="ECO:0007669"/>
    <property type="project" value="UniProtKB-KW"/>
</dbReference>
<dbReference type="GO" id="GO:0005634">
    <property type="term" value="C:nucleus"/>
    <property type="evidence" value="ECO:0007669"/>
    <property type="project" value="InterPro"/>
</dbReference>
<dbReference type="EMBL" id="JAEACU010000010">
    <property type="protein sequence ID" value="KAH7516125.1"/>
    <property type="molecule type" value="Genomic_DNA"/>
</dbReference>
<reference evidence="7" key="1">
    <citation type="journal article" date="2021" name="Front. Plant Sci.">
        <title>Chromosome-Scale Genome Assembly for Chinese Sour Jujube and Insights Into Its Genome Evolution and Domestication Signature.</title>
        <authorList>
            <person name="Shen L.-Y."/>
            <person name="Luo H."/>
            <person name="Wang X.-L."/>
            <person name="Wang X.-M."/>
            <person name="Qiu X.-J."/>
            <person name="Liu H."/>
            <person name="Zhou S.-S."/>
            <person name="Jia K.-H."/>
            <person name="Nie S."/>
            <person name="Bao Y.-T."/>
            <person name="Zhang R.-G."/>
            <person name="Yun Q.-Z."/>
            <person name="Chai Y.-H."/>
            <person name="Lu J.-Y."/>
            <person name="Li Y."/>
            <person name="Zhao S.-W."/>
            <person name="Mao J.-F."/>
            <person name="Jia S.-G."/>
            <person name="Mao Y.-M."/>
        </authorList>
    </citation>
    <scope>NUCLEOTIDE SEQUENCE</scope>
    <source>
        <strain evidence="7">AT0</strain>
        <tissue evidence="7">Leaf</tissue>
    </source>
</reference>
<keyword evidence="2 4" id="KW-0863">Zinc-finger</keyword>
<gene>
    <name evidence="7" type="ORF">FEM48_Zijuj10G0101900</name>
</gene>
<dbReference type="GO" id="GO:0003677">
    <property type="term" value="F:DNA binding"/>
    <property type="evidence" value="ECO:0007669"/>
    <property type="project" value="InterPro"/>
</dbReference>
<evidence type="ECO:0000256" key="3">
    <source>
        <dbReference type="ARBA" id="ARBA00022833"/>
    </source>
</evidence>
<dbReference type="InterPro" id="IPR004333">
    <property type="entry name" value="SBP_dom"/>
</dbReference>
<dbReference type="SUPFAM" id="SSF103612">
    <property type="entry name" value="SBT domain"/>
    <property type="match status" value="1"/>
</dbReference>
<sequence length="574" mass="63884">MESWNLASEGKSLLFSDELDWSDAFPRSRKALIQCDNGLVSSRESVESMELMELGFSDMIRRPFHGSQGLEILCGDQVGNCSSSRVSSPTCLITSNSSFGEEESGSKLSSPFMESISQDSSLIDLKLGRFVDCKSSQNHEHSKEKPNLSSVRPSLLAKRSRTRGSYPQTPFCQVHGCNMDLSSSKDYHKRHKVCDVHSKTAKVIVNGIEQRMLNNGMTGLTCGLFSIIRFHLLAEFDDGKRSCRRRLAGHNERRRKPQLDSLSDKSHKLFQSYQGIHCSSHIKALIHSQLTLSEHKNKSSLRVGWPLRGHHCNENCCSYDSSSGTRYLGTLPKRTPYVFPDILPGAIRYPGKYGQANQYGNVRLEDEPLYSPQFALPTTSRQLHSKSFIHLHDIGKHHASGISTSRTEDYDFDTASTVQKSSVSGTSNSTCALSLLSAQSQNLSCHSAEIPTASPLIQGAHHGISQLTDKPLRVRSMERYGANGFYSCGMNSMGVNQLESIVLPEASQAVDFQVHADRAFQESDCLDAKYCLSPEHGSTVDLLQLSSHLQRVERQRNFAQIKQENEEFCCFPTA</sequence>
<dbReference type="InterPro" id="IPR044817">
    <property type="entry name" value="SBP-like"/>
</dbReference>
<keyword evidence="3" id="KW-0862">Zinc</keyword>
<dbReference type="Gene3D" id="4.10.1100.10">
    <property type="entry name" value="Transcription factor, SBP-box domain"/>
    <property type="match status" value="1"/>
</dbReference>
<evidence type="ECO:0000313" key="7">
    <source>
        <dbReference type="EMBL" id="KAH7516125.1"/>
    </source>
</evidence>
<proteinExistence type="predicted"/>